<dbReference type="InterPro" id="IPR019251">
    <property type="entry name" value="DUF2231_TM"/>
</dbReference>
<comment type="caution">
    <text evidence="4">The sequence shown here is derived from an EMBL/GenBank/DDBJ whole genome shotgun (WGS) entry which is preliminary data.</text>
</comment>
<dbReference type="RefSeq" id="WP_346581205.1">
    <property type="nucleotide sequence ID" value="NZ_JBDJLH010000002.1"/>
</dbReference>
<dbReference type="InterPro" id="IPR036909">
    <property type="entry name" value="Cyt_c-like_dom_sf"/>
</dbReference>
<evidence type="ECO:0000259" key="3">
    <source>
        <dbReference type="Pfam" id="PF09990"/>
    </source>
</evidence>
<evidence type="ECO:0000313" key="5">
    <source>
        <dbReference type="Proteomes" id="UP001409291"/>
    </source>
</evidence>
<dbReference type="Gene3D" id="3.80.10.10">
    <property type="entry name" value="Ribonuclease Inhibitor"/>
    <property type="match status" value="1"/>
</dbReference>
<gene>
    <name evidence="4" type="ORF">ABE541_10185</name>
</gene>
<evidence type="ECO:0000259" key="2">
    <source>
        <dbReference type="Pfam" id="PF07635"/>
    </source>
</evidence>
<organism evidence="4 5">
    <name type="scientific">Sphingobacterium kitahiroshimense</name>
    <dbReference type="NCBI Taxonomy" id="470446"/>
    <lineage>
        <taxon>Bacteria</taxon>
        <taxon>Pseudomonadati</taxon>
        <taxon>Bacteroidota</taxon>
        <taxon>Sphingobacteriia</taxon>
        <taxon>Sphingobacteriales</taxon>
        <taxon>Sphingobacteriaceae</taxon>
        <taxon>Sphingobacterium</taxon>
    </lineage>
</organism>
<keyword evidence="5" id="KW-1185">Reference proteome</keyword>
<dbReference type="EMBL" id="JBDJNQ010000004">
    <property type="protein sequence ID" value="MEN5377630.1"/>
    <property type="molecule type" value="Genomic_DNA"/>
</dbReference>
<dbReference type="InterPro" id="IPR032675">
    <property type="entry name" value="LRR_dom_sf"/>
</dbReference>
<keyword evidence="1" id="KW-0472">Membrane</keyword>
<feature type="transmembrane region" description="Helical" evidence="1">
    <location>
        <begin position="83"/>
        <end position="101"/>
    </location>
</feature>
<sequence length="477" mass="53189">MMLFFEELMNFTGRWHPVMVHFPIGMLVIACVLALFSRKENYKNIGPAISLSLLFGSVAAIFACFTGYLLSLQGGYEQDTLNFHQWLGLAVAAISLFLYFLYKEGVRNSFIEKFKSKRVTLLFLMFILIGITGHFGGTLTHGKGYFKDALPTAIKTVVGIEDASEEPVLLTNVQQAQVYSGIIQPILKQRCQSCHGEKKQEGGFALHDQAHLLKGGDGGTVLVANDLEKSELYARLILPEGHKKRMPPKGRKPITAEQIKLIGWWVKEGADFAKKSSDLAQTAEIKEILGKLEKGSEPTSPFEELPEAKKLPADFVQQLQAKGIKVLPIAGNSEYVTINAINYPEFKDQDLKDLLKIKDNIVQLKLGNTAITDQSLKMMAEFPNLMKLHLENTKITDLGLEHLNGHPALSYLNLFAVPVTDKGLEKLNKMPKLKQIYAYQTKATLASVENLRKISKQVLIDTGSYQLPFLASDTVRY</sequence>
<accession>A0ABV0BS74</accession>
<dbReference type="SUPFAM" id="SSF103473">
    <property type="entry name" value="MFS general substrate transporter"/>
    <property type="match status" value="1"/>
</dbReference>
<keyword evidence="1" id="KW-1133">Transmembrane helix</keyword>
<feature type="domain" description="Cytochrome C Planctomycete-type" evidence="2">
    <location>
        <begin position="191"/>
        <end position="250"/>
    </location>
</feature>
<dbReference type="InterPro" id="IPR011429">
    <property type="entry name" value="Cyt_c_Planctomycete-type"/>
</dbReference>
<dbReference type="Pfam" id="PF07635">
    <property type="entry name" value="PSCyt1"/>
    <property type="match status" value="1"/>
</dbReference>
<evidence type="ECO:0000256" key="1">
    <source>
        <dbReference type="SAM" id="Phobius"/>
    </source>
</evidence>
<feature type="transmembrane region" description="Helical" evidence="1">
    <location>
        <begin position="121"/>
        <end position="139"/>
    </location>
</feature>
<dbReference type="Proteomes" id="UP001409291">
    <property type="component" value="Unassembled WGS sequence"/>
</dbReference>
<proteinExistence type="predicted"/>
<dbReference type="SUPFAM" id="SSF46626">
    <property type="entry name" value="Cytochrome c"/>
    <property type="match status" value="1"/>
</dbReference>
<dbReference type="PANTHER" id="PTHR35889:SF3">
    <property type="entry name" value="F-BOX DOMAIN-CONTAINING PROTEIN"/>
    <property type="match status" value="1"/>
</dbReference>
<dbReference type="Pfam" id="PF09990">
    <property type="entry name" value="DUF2231"/>
    <property type="match status" value="1"/>
</dbReference>
<reference evidence="4 5" key="1">
    <citation type="submission" date="2024-04" db="EMBL/GenBank/DDBJ databases">
        <title>WGS of bacteria from Torrens River.</title>
        <authorList>
            <person name="Wyrsch E.R."/>
            <person name="Drigo B."/>
        </authorList>
    </citation>
    <scope>NUCLEOTIDE SEQUENCE [LARGE SCALE GENOMIC DNA]</scope>
    <source>
        <strain evidence="4 5">TWI391</strain>
    </source>
</reference>
<dbReference type="SUPFAM" id="SSF52047">
    <property type="entry name" value="RNI-like"/>
    <property type="match status" value="1"/>
</dbReference>
<feature type="transmembrane region" description="Helical" evidence="1">
    <location>
        <begin position="48"/>
        <end position="71"/>
    </location>
</feature>
<evidence type="ECO:0000313" key="4">
    <source>
        <dbReference type="EMBL" id="MEN5377630.1"/>
    </source>
</evidence>
<dbReference type="InterPro" id="IPR036259">
    <property type="entry name" value="MFS_trans_sf"/>
</dbReference>
<feature type="domain" description="DUF2231" evidence="3">
    <location>
        <begin position="16"/>
        <end position="141"/>
    </location>
</feature>
<keyword evidence="1" id="KW-0812">Transmembrane</keyword>
<name>A0ABV0BS74_9SPHI</name>
<protein>
    <submittedName>
        <fullName evidence="4">C-type cytochrome domain-containing protein</fullName>
    </submittedName>
</protein>
<dbReference type="PANTHER" id="PTHR35889">
    <property type="entry name" value="CYCLOINULO-OLIGOSACCHARIDE FRUCTANOTRANSFERASE-RELATED"/>
    <property type="match status" value="1"/>
</dbReference>
<feature type="transmembrane region" description="Helical" evidence="1">
    <location>
        <begin position="20"/>
        <end position="36"/>
    </location>
</feature>